<feature type="transmembrane region" description="Helical" evidence="8">
    <location>
        <begin position="165"/>
        <end position="184"/>
    </location>
</feature>
<feature type="transmembrane region" description="Helical" evidence="8">
    <location>
        <begin position="108"/>
        <end position="125"/>
    </location>
</feature>
<name>A0ABW4V4E8_9MICO</name>
<keyword evidence="4" id="KW-1003">Cell membrane</keyword>
<feature type="transmembrane region" description="Helical" evidence="8">
    <location>
        <begin position="137"/>
        <end position="159"/>
    </location>
</feature>
<dbReference type="Pfam" id="PF01032">
    <property type="entry name" value="FecCD"/>
    <property type="match status" value="1"/>
</dbReference>
<keyword evidence="6 8" id="KW-1133">Transmembrane helix</keyword>
<proteinExistence type="inferred from homology"/>
<evidence type="ECO:0000256" key="8">
    <source>
        <dbReference type="SAM" id="Phobius"/>
    </source>
</evidence>
<evidence type="ECO:0000313" key="10">
    <source>
        <dbReference type="Proteomes" id="UP001597338"/>
    </source>
</evidence>
<dbReference type="PANTHER" id="PTHR30472">
    <property type="entry name" value="FERRIC ENTEROBACTIN TRANSPORT SYSTEM PERMEASE PROTEIN"/>
    <property type="match status" value="1"/>
</dbReference>
<keyword evidence="10" id="KW-1185">Reference proteome</keyword>
<evidence type="ECO:0000313" key="9">
    <source>
        <dbReference type="EMBL" id="MFD2025204.1"/>
    </source>
</evidence>
<evidence type="ECO:0000256" key="3">
    <source>
        <dbReference type="ARBA" id="ARBA00022448"/>
    </source>
</evidence>
<feature type="transmembrane region" description="Helical" evidence="8">
    <location>
        <begin position="42"/>
        <end position="67"/>
    </location>
</feature>
<evidence type="ECO:0000256" key="5">
    <source>
        <dbReference type="ARBA" id="ARBA00022692"/>
    </source>
</evidence>
<dbReference type="InterPro" id="IPR037294">
    <property type="entry name" value="ABC_BtuC-like"/>
</dbReference>
<organism evidence="9 10">
    <name type="scientific">Promicromonospora aerolata</name>
    <dbReference type="NCBI Taxonomy" id="195749"/>
    <lineage>
        <taxon>Bacteria</taxon>
        <taxon>Bacillati</taxon>
        <taxon>Actinomycetota</taxon>
        <taxon>Actinomycetes</taxon>
        <taxon>Micrococcales</taxon>
        <taxon>Promicromonosporaceae</taxon>
        <taxon>Promicromonospora</taxon>
    </lineage>
</organism>
<sequence>MIISTVPSVLLNPPAQAPRPESVEVGSTPPGRARRRLARRTWLLCLALAVAACLLVVVSGAVGSVAVSPAQAAQIVLGHLLPGMPWMSDGSLTPLQDQAVWQFRLPRALLAGLAGAGLALAGALMQVTVRNPLAEPYILGVSSGASVGAVLVIVLGSAALGGLSLNVAAFAGALGACACVATLARKNGSLSPTRMILAGVALGTLFSAVTSYLTISTSAQNVVSVLFFLLGSVSAATMASLVGPAVALAVACVAAALLSRSLNALMTGDESAVSLGVDAARLRALLLVVASLLTGTVVSVAGGIGFVGLVIPHIARIAVGADHRRMLPVTVLGGAVFLTAADLLARTVAAPTEIPLGILTAFVGAPFFLWLMRRGDAERAGFGR</sequence>
<dbReference type="Gene3D" id="1.10.3470.10">
    <property type="entry name" value="ABC transporter involved in vitamin B12 uptake, BtuC"/>
    <property type="match status" value="1"/>
</dbReference>
<keyword evidence="3" id="KW-0813">Transport</keyword>
<dbReference type="Proteomes" id="UP001597338">
    <property type="component" value="Unassembled WGS sequence"/>
</dbReference>
<keyword evidence="7 8" id="KW-0472">Membrane</keyword>
<feature type="transmembrane region" description="Helical" evidence="8">
    <location>
        <begin position="354"/>
        <end position="372"/>
    </location>
</feature>
<evidence type="ECO:0000256" key="4">
    <source>
        <dbReference type="ARBA" id="ARBA00022475"/>
    </source>
</evidence>
<feature type="transmembrane region" description="Helical" evidence="8">
    <location>
        <begin position="196"/>
        <end position="215"/>
    </location>
</feature>
<feature type="transmembrane region" description="Helical" evidence="8">
    <location>
        <begin position="246"/>
        <end position="265"/>
    </location>
</feature>
<dbReference type="EMBL" id="JBHUHF010000001">
    <property type="protein sequence ID" value="MFD2025204.1"/>
    <property type="molecule type" value="Genomic_DNA"/>
</dbReference>
<evidence type="ECO:0000256" key="6">
    <source>
        <dbReference type="ARBA" id="ARBA00022989"/>
    </source>
</evidence>
<comment type="caution">
    <text evidence="9">The sequence shown here is derived from an EMBL/GenBank/DDBJ whole genome shotgun (WGS) entry which is preliminary data.</text>
</comment>
<dbReference type="CDD" id="cd06550">
    <property type="entry name" value="TM_ABC_iron-siderophores_like"/>
    <property type="match status" value="1"/>
</dbReference>
<dbReference type="PANTHER" id="PTHR30472:SF67">
    <property type="entry name" value="PERMEASE OF ABC TRANSPORTER-RELATED"/>
    <property type="match status" value="1"/>
</dbReference>
<feature type="transmembrane region" description="Helical" evidence="8">
    <location>
        <begin position="327"/>
        <end position="348"/>
    </location>
</feature>
<accession>A0ABW4V4E8</accession>
<dbReference type="RefSeq" id="WP_377197112.1">
    <property type="nucleotide sequence ID" value="NZ_JBHUHF010000001.1"/>
</dbReference>
<evidence type="ECO:0000256" key="1">
    <source>
        <dbReference type="ARBA" id="ARBA00004651"/>
    </source>
</evidence>
<dbReference type="SUPFAM" id="SSF81345">
    <property type="entry name" value="ABC transporter involved in vitamin B12 uptake, BtuC"/>
    <property type="match status" value="1"/>
</dbReference>
<reference evidence="10" key="1">
    <citation type="journal article" date="2019" name="Int. J. Syst. Evol. Microbiol.">
        <title>The Global Catalogue of Microorganisms (GCM) 10K type strain sequencing project: providing services to taxonomists for standard genome sequencing and annotation.</title>
        <authorList>
            <consortium name="The Broad Institute Genomics Platform"/>
            <consortium name="The Broad Institute Genome Sequencing Center for Infectious Disease"/>
            <person name="Wu L."/>
            <person name="Ma J."/>
        </authorList>
    </citation>
    <scope>NUCLEOTIDE SEQUENCE [LARGE SCALE GENOMIC DNA]</scope>
    <source>
        <strain evidence="10">CCM 7043</strain>
    </source>
</reference>
<dbReference type="InterPro" id="IPR000522">
    <property type="entry name" value="ABC_transptr_permease_BtuC"/>
</dbReference>
<feature type="transmembrane region" description="Helical" evidence="8">
    <location>
        <begin position="285"/>
        <end position="315"/>
    </location>
</feature>
<gene>
    <name evidence="9" type="ORF">ACFSL2_06740</name>
</gene>
<comment type="subcellular location">
    <subcellularLocation>
        <location evidence="1">Cell membrane</location>
        <topology evidence="1">Multi-pass membrane protein</topology>
    </subcellularLocation>
</comment>
<evidence type="ECO:0000256" key="2">
    <source>
        <dbReference type="ARBA" id="ARBA00007935"/>
    </source>
</evidence>
<comment type="similarity">
    <text evidence="2">Belongs to the binding-protein-dependent transport system permease family. FecCD subfamily.</text>
</comment>
<evidence type="ECO:0000256" key="7">
    <source>
        <dbReference type="ARBA" id="ARBA00023136"/>
    </source>
</evidence>
<protein>
    <submittedName>
        <fullName evidence="9">FecCD family ABC transporter permease</fullName>
    </submittedName>
</protein>
<keyword evidence="5 8" id="KW-0812">Transmembrane</keyword>